<proteinExistence type="predicted"/>
<protein>
    <recommendedName>
        <fullName evidence="4">Transmembrane protein</fullName>
    </recommendedName>
</protein>
<sequence length="184" mass="21027">MTIILLLGIICMFFLLVNKPHISVFLSEKIILGKILEKSKWFQNYKYAGIFLFIMNAFLFSCTIVILYLLMKLSIPFLHLIVMCAAVIISVIVWFSVCQAWNGSKKQQLMVGFVGSSFYLILTIIFVYWLVTLKPSHPDEDMFMAMIGLFFASIVTSVAFLVCFIITGFPIDKVFSDRSSRIES</sequence>
<reference evidence="2 3" key="1">
    <citation type="submission" date="2016-08" db="EMBL/GenBank/DDBJ databases">
        <title>Genome of Bacillus solimangrovi GH2-4.</title>
        <authorList>
            <person name="Lim S."/>
            <person name="Kim B.-C."/>
        </authorList>
    </citation>
    <scope>NUCLEOTIDE SEQUENCE [LARGE SCALE GENOMIC DNA]</scope>
    <source>
        <strain evidence="2 3">GH2-4</strain>
    </source>
</reference>
<comment type="caution">
    <text evidence="2">The sequence shown here is derived from an EMBL/GenBank/DDBJ whole genome shotgun (WGS) entry which is preliminary data.</text>
</comment>
<keyword evidence="1" id="KW-0472">Membrane</keyword>
<keyword evidence="1" id="KW-0812">Transmembrane</keyword>
<feature type="transmembrane region" description="Helical" evidence="1">
    <location>
        <begin position="109"/>
        <end position="131"/>
    </location>
</feature>
<evidence type="ECO:0008006" key="4">
    <source>
        <dbReference type="Google" id="ProtNLM"/>
    </source>
</evidence>
<organism evidence="2 3">
    <name type="scientific">Bacillus solimangrovi</name>
    <dbReference type="NCBI Taxonomy" id="1305675"/>
    <lineage>
        <taxon>Bacteria</taxon>
        <taxon>Bacillati</taxon>
        <taxon>Bacillota</taxon>
        <taxon>Bacilli</taxon>
        <taxon>Bacillales</taxon>
        <taxon>Bacillaceae</taxon>
        <taxon>Bacillus</taxon>
    </lineage>
</organism>
<name>A0A1E5LK19_9BACI</name>
<evidence type="ECO:0000313" key="3">
    <source>
        <dbReference type="Proteomes" id="UP000095209"/>
    </source>
</evidence>
<dbReference type="AlphaFoldDB" id="A0A1E5LK19"/>
<feature type="transmembrane region" description="Helical" evidence="1">
    <location>
        <begin position="6"/>
        <end position="26"/>
    </location>
</feature>
<feature type="transmembrane region" description="Helical" evidence="1">
    <location>
        <begin position="77"/>
        <end position="97"/>
    </location>
</feature>
<dbReference type="RefSeq" id="WP_069715596.1">
    <property type="nucleotide sequence ID" value="NZ_MJEH01000002.1"/>
</dbReference>
<dbReference type="OrthoDB" id="2629110at2"/>
<keyword evidence="1" id="KW-1133">Transmembrane helix</keyword>
<accession>A0A1E5LK19</accession>
<feature type="transmembrane region" description="Helical" evidence="1">
    <location>
        <begin position="47"/>
        <end position="71"/>
    </location>
</feature>
<evidence type="ECO:0000313" key="2">
    <source>
        <dbReference type="EMBL" id="OEH94449.1"/>
    </source>
</evidence>
<feature type="transmembrane region" description="Helical" evidence="1">
    <location>
        <begin position="143"/>
        <end position="171"/>
    </location>
</feature>
<evidence type="ECO:0000256" key="1">
    <source>
        <dbReference type="SAM" id="Phobius"/>
    </source>
</evidence>
<dbReference type="EMBL" id="MJEH01000002">
    <property type="protein sequence ID" value="OEH94449.1"/>
    <property type="molecule type" value="Genomic_DNA"/>
</dbReference>
<gene>
    <name evidence="2" type="ORF">BFG57_08290</name>
</gene>
<dbReference type="Proteomes" id="UP000095209">
    <property type="component" value="Unassembled WGS sequence"/>
</dbReference>
<keyword evidence="3" id="KW-1185">Reference proteome</keyword>